<evidence type="ECO:0000256" key="3">
    <source>
        <dbReference type="ARBA" id="ARBA00006655"/>
    </source>
</evidence>
<dbReference type="PANTHER" id="PTHR14971:SF2">
    <property type="entry name" value="VESICULAR, OVEREXPRESSED IN CANCER, PROSURVIVAL PROTEIN 1"/>
    <property type="match status" value="1"/>
</dbReference>
<evidence type="ECO:0000256" key="18">
    <source>
        <dbReference type="SAM" id="Phobius"/>
    </source>
</evidence>
<dbReference type="GeneID" id="107220288"/>
<evidence type="ECO:0000256" key="16">
    <source>
        <dbReference type="ARBA" id="ARBA00046288"/>
    </source>
</evidence>
<reference evidence="21" key="1">
    <citation type="submission" date="2025-08" db="UniProtKB">
        <authorList>
            <consortium name="RefSeq"/>
        </authorList>
    </citation>
    <scope>IDENTIFICATION</scope>
    <source>
        <tissue evidence="21">Thorax and Abdomen</tissue>
    </source>
</reference>
<feature type="transmembrane region" description="Helical" evidence="18">
    <location>
        <begin position="63"/>
        <end position="83"/>
    </location>
</feature>
<feature type="compositionally biased region" description="Polar residues" evidence="17">
    <location>
        <begin position="541"/>
        <end position="559"/>
    </location>
</feature>
<feature type="compositionally biased region" description="Polar residues" evidence="17">
    <location>
        <begin position="501"/>
        <end position="530"/>
    </location>
</feature>
<dbReference type="InParanoid" id="A0A6J0BHP3"/>
<evidence type="ECO:0000256" key="4">
    <source>
        <dbReference type="ARBA" id="ARBA00022692"/>
    </source>
</evidence>
<dbReference type="GO" id="GO:0031902">
    <property type="term" value="C:late endosome membrane"/>
    <property type="evidence" value="ECO:0007669"/>
    <property type="project" value="UniProtKB-SubCell"/>
</dbReference>
<keyword evidence="11" id="KW-0458">Lysosome</keyword>
<comment type="similarity">
    <text evidence="3">Belongs to the VOPP1/ECOP family.</text>
</comment>
<evidence type="ECO:0000313" key="20">
    <source>
        <dbReference type="Proteomes" id="UP000829291"/>
    </source>
</evidence>
<sequence>MWLSSRRKLAILAAISEFFIHAEAKYCAFEIHGEPKYYVCPRTEYCCNFGCCVSPGFQIYHLWYYWLLVIIMFLVCSGGGWWYRYWLQGRYRPSTSTLPLRTPSSRAHNTPRGPTCRAQQARVTYNPARNTVLLHRMWKGPQRSATPPAYNGAAASSAQFQNTNVVLNENNCPYYELYGPPPSYETVIAQTRGKITSPISATENPRPNVQSSNMQNQNAVHCFSHNYSSLPARAHLDNNVVERRNSCGSNLEEGDNDVESFSYKNFVQKYDAQQSLRRGGTNLPSESYSNQESTTCGTRLQNISNKILPVYVAESMQQLHDGKVKSSQNNCVANSSSQNNYSEAGASGQFTQVTAISQGIRNIRSIQDPGAVDEIHIPKLNRLGTEVNDTETSSDENRMRLESQVSRIPEMLMYSKIDSSGEKCHRGQSGSLNRRSGGSFQWGETSETYNNMYTHRITNLEDHKRTEGLSYMKIDIDHVESSTSSKRNKFFSDCEECEAQNGESTSHLNPSNNVILPSPNSNVQINSSPPINVIENYQHYPPTSLSPPAQRSNTSTNFESENKLGRSKSLD</sequence>
<evidence type="ECO:0000256" key="6">
    <source>
        <dbReference type="ARBA" id="ARBA00022753"/>
    </source>
</evidence>
<feature type="signal peptide" evidence="19">
    <location>
        <begin position="1"/>
        <end position="24"/>
    </location>
</feature>
<evidence type="ECO:0000256" key="11">
    <source>
        <dbReference type="ARBA" id="ARBA00023228"/>
    </source>
</evidence>
<keyword evidence="20" id="KW-1185">Reference proteome</keyword>
<evidence type="ECO:0000256" key="12">
    <source>
        <dbReference type="ARBA" id="ARBA00023329"/>
    </source>
</evidence>
<feature type="compositionally biased region" description="Basic and acidic residues" evidence="17">
    <location>
        <begin position="560"/>
        <end position="571"/>
    </location>
</feature>
<dbReference type="AlphaFoldDB" id="A0A6J0BHP3"/>
<proteinExistence type="inferred from homology"/>
<dbReference type="Proteomes" id="UP000829291">
    <property type="component" value="Chromosome 4"/>
</dbReference>
<dbReference type="RefSeq" id="XP_015514309.2">
    <property type="nucleotide sequence ID" value="XM_015658823.2"/>
</dbReference>
<dbReference type="PANTHER" id="PTHR14971">
    <property type="entry name" value="VESICULAR, OVEREXPRESSED IN CANCER, PROSURVIVAL PROTEIN 1"/>
    <property type="match status" value="1"/>
</dbReference>
<keyword evidence="10" id="KW-0804">Transcription</keyword>
<evidence type="ECO:0000256" key="9">
    <source>
        <dbReference type="ARBA" id="ARBA00023136"/>
    </source>
</evidence>
<dbReference type="OrthoDB" id="6415936at2759"/>
<evidence type="ECO:0000256" key="1">
    <source>
        <dbReference type="ARBA" id="ARBA00004156"/>
    </source>
</evidence>
<dbReference type="KEGG" id="nlo:107220288"/>
<protein>
    <recommendedName>
        <fullName evidence="14">WW domain binding protein VOPP1</fullName>
    </recommendedName>
    <alternativeName>
        <fullName evidence="15">Vesicular, overexpressed in cancer, prosurvival protein 1</fullName>
    </alternativeName>
</protein>
<feature type="compositionally biased region" description="Polar residues" evidence="17">
    <location>
        <begin position="428"/>
        <end position="439"/>
    </location>
</feature>
<evidence type="ECO:0000256" key="5">
    <source>
        <dbReference type="ARBA" id="ARBA00022729"/>
    </source>
</evidence>
<dbReference type="InterPro" id="IPR026229">
    <property type="entry name" value="VOPP1"/>
</dbReference>
<accession>A0A6J0BHP3</accession>
<keyword evidence="12" id="KW-0968">Cytoplasmic vesicle</keyword>
<dbReference type="GO" id="GO:0005765">
    <property type="term" value="C:lysosomal membrane"/>
    <property type="evidence" value="ECO:0007669"/>
    <property type="project" value="UniProtKB-SubCell"/>
</dbReference>
<keyword evidence="5 19" id="KW-0732">Signal</keyword>
<gene>
    <name evidence="21" type="primary">LOC107220288</name>
</gene>
<evidence type="ECO:0000256" key="10">
    <source>
        <dbReference type="ARBA" id="ARBA00023163"/>
    </source>
</evidence>
<feature type="chain" id="PRO_5047314980" description="WW domain binding protein VOPP1" evidence="19">
    <location>
        <begin position="25"/>
        <end position="571"/>
    </location>
</feature>
<keyword evidence="7 18" id="KW-1133">Transmembrane helix</keyword>
<organism evidence="21">
    <name type="scientific">Neodiprion lecontei</name>
    <name type="common">Redheaded pine sawfly</name>
    <dbReference type="NCBI Taxonomy" id="441921"/>
    <lineage>
        <taxon>Eukaryota</taxon>
        <taxon>Metazoa</taxon>
        <taxon>Ecdysozoa</taxon>
        <taxon>Arthropoda</taxon>
        <taxon>Hexapoda</taxon>
        <taxon>Insecta</taxon>
        <taxon>Pterygota</taxon>
        <taxon>Neoptera</taxon>
        <taxon>Endopterygota</taxon>
        <taxon>Hymenoptera</taxon>
        <taxon>Tenthredinoidea</taxon>
        <taxon>Diprionidae</taxon>
        <taxon>Diprioninae</taxon>
        <taxon>Neodiprion</taxon>
    </lineage>
</organism>
<evidence type="ECO:0000256" key="17">
    <source>
        <dbReference type="SAM" id="MobiDB-lite"/>
    </source>
</evidence>
<keyword evidence="8" id="KW-0805">Transcription regulation</keyword>
<evidence type="ECO:0000256" key="8">
    <source>
        <dbReference type="ARBA" id="ARBA00023015"/>
    </source>
</evidence>
<keyword evidence="9 18" id="KW-0472">Membrane</keyword>
<feature type="region of interest" description="Disordered" evidence="17">
    <location>
        <begin position="419"/>
        <end position="439"/>
    </location>
</feature>
<evidence type="ECO:0000256" key="15">
    <source>
        <dbReference type="ARBA" id="ARBA00035715"/>
    </source>
</evidence>
<comment type="subcellular location">
    <subcellularLocation>
        <location evidence="1">Cytoplasmic vesicle membrane</location>
    </subcellularLocation>
    <subcellularLocation>
        <location evidence="16">Endomembrane system</location>
        <topology evidence="16">Single-pass type I membrane protein</topology>
    </subcellularLocation>
    <subcellularLocation>
        <location evidence="13">Late endosome membrane</location>
        <topology evidence="13">Single-pass membrane protein</topology>
    </subcellularLocation>
    <subcellularLocation>
        <location evidence="2">Lysosome membrane</location>
    </subcellularLocation>
</comment>
<feature type="region of interest" description="Disordered" evidence="17">
    <location>
        <begin position="501"/>
        <end position="571"/>
    </location>
</feature>
<keyword evidence="6" id="KW-0967">Endosome</keyword>
<evidence type="ECO:0000256" key="2">
    <source>
        <dbReference type="ARBA" id="ARBA00004656"/>
    </source>
</evidence>
<keyword evidence="4 18" id="KW-0812">Transmembrane</keyword>
<evidence type="ECO:0000256" key="14">
    <source>
        <dbReference type="ARBA" id="ARBA00035708"/>
    </source>
</evidence>
<evidence type="ECO:0000313" key="21">
    <source>
        <dbReference type="RefSeq" id="XP_015514309.2"/>
    </source>
</evidence>
<evidence type="ECO:0000256" key="13">
    <source>
        <dbReference type="ARBA" id="ARBA00035628"/>
    </source>
</evidence>
<name>A0A6J0BHP3_NEOLC</name>
<evidence type="ECO:0000256" key="7">
    <source>
        <dbReference type="ARBA" id="ARBA00022989"/>
    </source>
</evidence>
<evidence type="ECO:0000256" key="19">
    <source>
        <dbReference type="SAM" id="SignalP"/>
    </source>
</evidence>